<sequence>MNGNTPYAGLPGETGAGQRAAADVPDLSRDQKRLLHRDVSRIAARTREFLPSEYVVDSDVSSGMTGPQVTVAVRPPVGHAVSAGFTPDLEDVAAGEEVITADERSEVARGLAASAALQVKQAVSNNVTPTGK</sequence>
<dbReference type="EMBL" id="FNFE01000007">
    <property type="protein sequence ID" value="SDK78139.1"/>
    <property type="molecule type" value="Genomic_DNA"/>
</dbReference>
<reference evidence="3" key="1">
    <citation type="submission" date="2016-10" db="EMBL/GenBank/DDBJ databases">
        <authorList>
            <person name="Varghese N."/>
            <person name="Submissions S."/>
        </authorList>
    </citation>
    <scope>NUCLEOTIDE SEQUENCE [LARGE SCALE GENOMIC DNA]</scope>
    <source>
        <strain evidence="3">B4,CECT 8067,JCM 17497</strain>
    </source>
</reference>
<evidence type="ECO:0000256" key="1">
    <source>
        <dbReference type="SAM" id="MobiDB-lite"/>
    </source>
</evidence>
<evidence type="ECO:0000313" key="2">
    <source>
        <dbReference type="EMBL" id="SDK78139.1"/>
    </source>
</evidence>
<organism evidence="2 3">
    <name type="scientific">Natronorubrum texcoconense</name>
    <dbReference type="NCBI Taxonomy" id="1095776"/>
    <lineage>
        <taxon>Archaea</taxon>
        <taxon>Methanobacteriati</taxon>
        <taxon>Methanobacteriota</taxon>
        <taxon>Stenosarchaea group</taxon>
        <taxon>Halobacteria</taxon>
        <taxon>Halobacteriales</taxon>
        <taxon>Natrialbaceae</taxon>
        <taxon>Natronorubrum</taxon>
    </lineage>
</organism>
<evidence type="ECO:0000313" key="3">
    <source>
        <dbReference type="Proteomes" id="UP000198882"/>
    </source>
</evidence>
<dbReference type="InterPro" id="IPR043835">
    <property type="entry name" value="DUF5811"/>
</dbReference>
<accession>A0A1G9EPT3</accession>
<protein>
    <submittedName>
        <fullName evidence="2">Uncharacterized protein</fullName>
    </submittedName>
</protein>
<dbReference type="AlphaFoldDB" id="A0A1G9EPT3"/>
<dbReference type="RefSeq" id="WP_090310848.1">
    <property type="nucleotide sequence ID" value="NZ_FNFE01000007.1"/>
</dbReference>
<feature type="region of interest" description="Disordered" evidence="1">
    <location>
        <begin position="1"/>
        <end position="29"/>
    </location>
</feature>
<keyword evidence="3" id="KW-1185">Reference proteome</keyword>
<gene>
    <name evidence="2" type="ORF">SAMN04515672_3925</name>
</gene>
<name>A0A1G9EPT3_9EURY</name>
<dbReference type="OrthoDB" id="201266at2157"/>
<dbReference type="Pfam" id="PF19128">
    <property type="entry name" value="DUF5811"/>
    <property type="match status" value="1"/>
</dbReference>
<proteinExistence type="predicted"/>
<dbReference type="Proteomes" id="UP000198882">
    <property type="component" value="Unassembled WGS sequence"/>
</dbReference>